<accession>A0A814M990</accession>
<dbReference type="PANTHER" id="PTHR11988:SF27">
    <property type="entry name" value="GH27708P"/>
    <property type="match status" value="1"/>
</dbReference>
<dbReference type="PROSITE" id="PS50217">
    <property type="entry name" value="BZIP"/>
    <property type="match status" value="1"/>
</dbReference>
<dbReference type="PANTHER" id="PTHR11988">
    <property type="entry name" value="THYROTROPH EMBRYONIC FACTOR RELATED"/>
    <property type="match status" value="1"/>
</dbReference>
<feature type="region of interest" description="Disordered" evidence="7">
    <location>
        <begin position="101"/>
        <end position="188"/>
    </location>
</feature>
<dbReference type="Proteomes" id="UP000663829">
    <property type="component" value="Unassembled WGS sequence"/>
</dbReference>
<dbReference type="GO" id="GO:0000981">
    <property type="term" value="F:DNA-binding transcription factor activity, RNA polymerase II-specific"/>
    <property type="evidence" value="ECO:0007669"/>
    <property type="project" value="TreeGrafter"/>
</dbReference>
<name>A0A814M990_9BILA</name>
<dbReference type="EMBL" id="CAJNOQ010004801">
    <property type="protein sequence ID" value="CAF1074568.1"/>
    <property type="molecule type" value="Genomic_DNA"/>
</dbReference>
<dbReference type="InterPro" id="IPR040223">
    <property type="entry name" value="PAR_bZIP"/>
</dbReference>
<dbReference type="AlphaFoldDB" id="A0A814M990"/>
<dbReference type="OrthoDB" id="6022300at2759"/>
<dbReference type="Proteomes" id="UP000681722">
    <property type="component" value="Unassembled WGS sequence"/>
</dbReference>
<evidence type="ECO:0000259" key="8">
    <source>
        <dbReference type="PROSITE" id="PS50217"/>
    </source>
</evidence>
<evidence type="ECO:0000256" key="2">
    <source>
        <dbReference type="ARBA" id="ARBA00006079"/>
    </source>
</evidence>
<evidence type="ECO:0000313" key="11">
    <source>
        <dbReference type="Proteomes" id="UP000663829"/>
    </source>
</evidence>
<evidence type="ECO:0000256" key="7">
    <source>
        <dbReference type="SAM" id="MobiDB-lite"/>
    </source>
</evidence>
<keyword evidence="11" id="KW-1185">Reference proteome</keyword>
<dbReference type="FunFam" id="1.20.5.170:FF:000025">
    <property type="entry name" value="nuclear factor interleukin-3-regulated protein-like"/>
    <property type="match status" value="1"/>
</dbReference>
<comment type="similarity">
    <text evidence="2">Belongs to the bZIP family. NFIL3 subfamily.</text>
</comment>
<evidence type="ECO:0000256" key="1">
    <source>
        <dbReference type="ARBA" id="ARBA00004123"/>
    </source>
</evidence>
<evidence type="ECO:0000256" key="4">
    <source>
        <dbReference type="ARBA" id="ARBA00023125"/>
    </source>
</evidence>
<keyword evidence="4" id="KW-0238">DNA-binding</keyword>
<feature type="region of interest" description="Disordered" evidence="7">
    <location>
        <begin position="32"/>
        <end position="59"/>
    </location>
</feature>
<comment type="caution">
    <text evidence="9">The sequence shown here is derived from an EMBL/GenBank/DDBJ whole genome shotgun (WGS) entry which is preliminary data.</text>
</comment>
<feature type="compositionally biased region" description="Basic and acidic residues" evidence="7">
    <location>
        <begin position="161"/>
        <end position="188"/>
    </location>
</feature>
<evidence type="ECO:0000313" key="9">
    <source>
        <dbReference type="EMBL" id="CAF1074568.1"/>
    </source>
</evidence>
<keyword evidence="6" id="KW-0539">Nucleus</keyword>
<feature type="compositionally biased region" description="Low complexity" evidence="7">
    <location>
        <begin position="130"/>
        <end position="150"/>
    </location>
</feature>
<feature type="domain" description="BZIP" evidence="8">
    <location>
        <begin position="164"/>
        <end position="220"/>
    </location>
</feature>
<evidence type="ECO:0000256" key="6">
    <source>
        <dbReference type="ARBA" id="ARBA00023242"/>
    </source>
</evidence>
<dbReference type="CDD" id="cd14695">
    <property type="entry name" value="bZIP_HLF"/>
    <property type="match status" value="1"/>
</dbReference>
<comment type="subcellular location">
    <subcellularLocation>
        <location evidence="1">Nucleus</location>
    </subcellularLocation>
</comment>
<protein>
    <recommendedName>
        <fullName evidence="8">BZIP domain-containing protein</fullName>
    </recommendedName>
</protein>
<keyword evidence="5" id="KW-0804">Transcription</keyword>
<proteinExistence type="inferred from homology"/>
<reference evidence="9" key="1">
    <citation type="submission" date="2021-02" db="EMBL/GenBank/DDBJ databases">
        <authorList>
            <person name="Nowell W R."/>
        </authorList>
    </citation>
    <scope>NUCLEOTIDE SEQUENCE</scope>
</reference>
<dbReference type="Gene3D" id="1.20.5.170">
    <property type="match status" value="1"/>
</dbReference>
<sequence length="226" mass="25838">MMHHPHQYNPYVFPTNYLRKPSSYAQQQQPCYLNDSLGNNTSSSSPSSNNSSNPLHSSSYYGLDLSHNLKNSSRPLSRDSVENSLSPPIITTSSTILTDIRNSSSYNNDTNTATPLNIKTSSNLNSKNQLDLPPTLLSPLSPEYSSNSLPPKKRVRPVPQEQKDATYFEKRARNNESAKRSRDARRQKEQQIQDRVCFLEHENFQLKTENAMLRHELQRLHAFYPK</sequence>
<feature type="compositionally biased region" description="Polar residues" evidence="7">
    <location>
        <begin position="101"/>
        <end position="129"/>
    </location>
</feature>
<evidence type="ECO:0000313" key="10">
    <source>
        <dbReference type="EMBL" id="CAF3841258.1"/>
    </source>
</evidence>
<dbReference type="Pfam" id="PF07716">
    <property type="entry name" value="bZIP_2"/>
    <property type="match status" value="1"/>
</dbReference>
<gene>
    <name evidence="9" type="ORF">GPM918_LOCUS17451</name>
    <name evidence="10" type="ORF">SRO942_LOCUS17449</name>
</gene>
<dbReference type="EMBL" id="CAJOBC010004801">
    <property type="protein sequence ID" value="CAF3841258.1"/>
    <property type="molecule type" value="Genomic_DNA"/>
</dbReference>
<dbReference type="InterPro" id="IPR046347">
    <property type="entry name" value="bZIP_sf"/>
</dbReference>
<dbReference type="InterPro" id="IPR004827">
    <property type="entry name" value="bZIP"/>
</dbReference>
<feature type="compositionally biased region" description="Low complexity" evidence="7">
    <location>
        <begin position="33"/>
        <end position="59"/>
    </location>
</feature>
<organism evidence="9 11">
    <name type="scientific">Didymodactylos carnosus</name>
    <dbReference type="NCBI Taxonomy" id="1234261"/>
    <lineage>
        <taxon>Eukaryota</taxon>
        <taxon>Metazoa</taxon>
        <taxon>Spiralia</taxon>
        <taxon>Gnathifera</taxon>
        <taxon>Rotifera</taxon>
        <taxon>Eurotatoria</taxon>
        <taxon>Bdelloidea</taxon>
        <taxon>Philodinida</taxon>
        <taxon>Philodinidae</taxon>
        <taxon>Didymodactylos</taxon>
    </lineage>
</organism>
<dbReference type="SUPFAM" id="SSF57959">
    <property type="entry name" value="Leucine zipper domain"/>
    <property type="match status" value="1"/>
</dbReference>
<keyword evidence="3" id="KW-0805">Transcription regulation</keyword>
<evidence type="ECO:0000256" key="5">
    <source>
        <dbReference type="ARBA" id="ARBA00023163"/>
    </source>
</evidence>
<evidence type="ECO:0000256" key="3">
    <source>
        <dbReference type="ARBA" id="ARBA00023015"/>
    </source>
</evidence>
<dbReference type="SMART" id="SM00338">
    <property type="entry name" value="BRLZ"/>
    <property type="match status" value="1"/>
</dbReference>
<dbReference type="GO" id="GO:0000978">
    <property type="term" value="F:RNA polymerase II cis-regulatory region sequence-specific DNA binding"/>
    <property type="evidence" value="ECO:0007669"/>
    <property type="project" value="TreeGrafter"/>
</dbReference>
<dbReference type="GO" id="GO:0005634">
    <property type="term" value="C:nucleus"/>
    <property type="evidence" value="ECO:0007669"/>
    <property type="project" value="UniProtKB-SubCell"/>
</dbReference>